<dbReference type="PROSITE" id="PS51257">
    <property type="entry name" value="PROKAR_LIPOPROTEIN"/>
    <property type="match status" value="1"/>
</dbReference>
<evidence type="ECO:0008006" key="3">
    <source>
        <dbReference type="Google" id="ProtNLM"/>
    </source>
</evidence>
<accession>A0ABW5PKU0</accession>
<proteinExistence type="predicted"/>
<gene>
    <name evidence="1" type="ORF">ACFSUF_21405</name>
</gene>
<reference evidence="2" key="1">
    <citation type="journal article" date="2019" name="Int. J. Syst. Evol. Microbiol.">
        <title>The Global Catalogue of Microorganisms (GCM) 10K type strain sequencing project: providing services to taxonomists for standard genome sequencing and annotation.</title>
        <authorList>
            <consortium name="The Broad Institute Genomics Platform"/>
            <consortium name="The Broad Institute Genome Sequencing Center for Infectious Disease"/>
            <person name="Wu L."/>
            <person name="Ma J."/>
        </authorList>
    </citation>
    <scope>NUCLEOTIDE SEQUENCE [LARGE SCALE GENOMIC DNA]</scope>
    <source>
        <strain evidence="2">KCTC 3950</strain>
    </source>
</reference>
<dbReference type="EMBL" id="JBHUME010000015">
    <property type="protein sequence ID" value="MFD2614977.1"/>
    <property type="molecule type" value="Genomic_DNA"/>
</dbReference>
<evidence type="ECO:0000313" key="2">
    <source>
        <dbReference type="Proteomes" id="UP001597541"/>
    </source>
</evidence>
<comment type="caution">
    <text evidence="1">The sequence shown here is derived from an EMBL/GenBank/DDBJ whole genome shotgun (WGS) entry which is preliminary data.</text>
</comment>
<protein>
    <recommendedName>
        <fullName evidence="3">Lipoprotein</fullName>
    </recommendedName>
</protein>
<dbReference type="RefSeq" id="WP_377606410.1">
    <property type="nucleotide sequence ID" value="NZ_JBHUME010000015.1"/>
</dbReference>
<name>A0ABW5PKU0_9BACL</name>
<sequence>MKRIAVTLLIICICVFGLYGCSDKNNTTGGDLKDSAVVVVKGSFFEKRLTEKDEINKLVKLLNKKKAVSTPELAKGIKPEVAENTVLFHFPRDDFFYIGDGYVYYGNDDKYYSVSKDIEQFFIPVEQ</sequence>
<organism evidence="1 2">
    <name type="scientific">Paenibacillus gansuensis</name>
    <dbReference type="NCBI Taxonomy" id="306542"/>
    <lineage>
        <taxon>Bacteria</taxon>
        <taxon>Bacillati</taxon>
        <taxon>Bacillota</taxon>
        <taxon>Bacilli</taxon>
        <taxon>Bacillales</taxon>
        <taxon>Paenibacillaceae</taxon>
        <taxon>Paenibacillus</taxon>
    </lineage>
</organism>
<dbReference type="Proteomes" id="UP001597541">
    <property type="component" value="Unassembled WGS sequence"/>
</dbReference>
<evidence type="ECO:0000313" key="1">
    <source>
        <dbReference type="EMBL" id="MFD2614977.1"/>
    </source>
</evidence>
<keyword evidence="2" id="KW-1185">Reference proteome</keyword>